<keyword evidence="8 10" id="KW-0464">Manganese</keyword>
<dbReference type="GO" id="GO:0005634">
    <property type="term" value="C:nucleus"/>
    <property type="evidence" value="ECO:0007669"/>
    <property type="project" value="UniProtKB-SubCell"/>
</dbReference>
<evidence type="ECO:0000313" key="12">
    <source>
        <dbReference type="EMBL" id="ODV59647.1"/>
    </source>
</evidence>
<evidence type="ECO:0000256" key="2">
    <source>
        <dbReference type="ARBA" id="ARBA00022490"/>
    </source>
</evidence>
<evidence type="ECO:0000256" key="3">
    <source>
        <dbReference type="ARBA" id="ARBA00022723"/>
    </source>
</evidence>
<comment type="catalytic activity">
    <reaction evidence="10">
        <text>ITP + H2O = IMP + diphosphate + H(+)</text>
        <dbReference type="Rhea" id="RHEA:29399"/>
        <dbReference type="ChEBI" id="CHEBI:15377"/>
        <dbReference type="ChEBI" id="CHEBI:15378"/>
        <dbReference type="ChEBI" id="CHEBI:33019"/>
        <dbReference type="ChEBI" id="CHEBI:58053"/>
        <dbReference type="ChEBI" id="CHEBI:61402"/>
        <dbReference type="EC" id="3.6.1.66"/>
    </reaction>
</comment>
<sequence>MVKEVVFVTGNSNKLKEVVSILSGPSFDSQASVNVVGHYKIVNQSLDLDEVQGTISEVTIKKAQQAANWINKPVLVEDTALVFNAFYGENNGVNDLPGPYIKWFLKNLGLTGLINLLYKFDDKSAKAICTFGYCEGPNQPVLLFQGITEGIIVDKPRGPTDFGWDPIFQPVGFNETYAELDKKVKNSISHRFKALDKVKDFFLNN</sequence>
<dbReference type="CDD" id="cd00515">
    <property type="entry name" value="HAM1"/>
    <property type="match status" value="1"/>
</dbReference>
<feature type="binding site" evidence="10">
    <location>
        <begin position="190"/>
        <end position="191"/>
    </location>
    <ligand>
        <name>ITP</name>
        <dbReference type="ChEBI" id="CHEBI:61402"/>
    </ligand>
</feature>
<name>A0A1D2VDV1_9ASCO</name>
<protein>
    <recommendedName>
        <fullName evidence="10">Inosine triphosphate pyrophosphatase</fullName>
        <shortName evidence="10">ITPase</shortName>
        <shortName evidence="10">Inosine triphosphatase</shortName>
        <ecNumber evidence="10">3.6.1.66</ecNumber>
    </recommendedName>
    <alternativeName>
        <fullName evidence="10">Non-canonical purine NTP pyrophosphatase</fullName>
    </alternativeName>
    <alternativeName>
        <fullName evidence="10">Non-standard purine NTP pyrophosphatase</fullName>
    </alternativeName>
    <alternativeName>
        <fullName evidence="10">Nucleoside-triphosphate diphosphatase</fullName>
    </alternativeName>
    <alternativeName>
        <fullName evidence="10">Nucleoside-triphosphate pyrophosphatase</fullName>
        <shortName evidence="10">NTPase</shortName>
    </alternativeName>
    <alternativeName>
        <fullName evidence="10">XTP/dITP diphosphatase</fullName>
    </alternativeName>
</protein>
<reference evidence="13" key="1">
    <citation type="submission" date="2016-05" db="EMBL/GenBank/DDBJ databases">
        <title>Comparative genomics of biotechnologically important yeasts.</title>
        <authorList>
            <consortium name="DOE Joint Genome Institute"/>
            <person name="Riley R."/>
            <person name="Haridas S."/>
            <person name="Wolfe K.H."/>
            <person name="Lopes M.R."/>
            <person name="Hittinger C.T."/>
            <person name="Goker M."/>
            <person name="Salamov A."/>
            <person name="Wisecaver J."/>
            <person name="Long T.M."/>
            <person name="Aerts A.L."/>
            <person name="Barry K."/>
            <person name="Choi C."/>
            <person name="Clum A."/>
            <person name="Coughlan A.Y."/>
            <person name="Deshpande S."/>
            <person name="Douglass A.P."/>
            <person name="Hanson S.J."/>
            <person name="Klenk H.-P."/>
            <person name="Labutti K."/>
            <person name="Lapidus A."/>
            <person name="Lindquist E."/>
            <person name="Lipzen A."/>
            <person name="Meier-Kolthoff J.P."/>
            <person name="Ohm R.A."/>
            <person name="Otillar R.P."/>
            <person name="Pangilinan J."/>
            <person name="Peng Y."/>
            <person name="Rokas A."/>
            <person name="Rosa C.A."/>
            <person name="Scheuner C."/>
            <person name="Sibirny A.A."/>
            <person name="Slot J.C."/>
            <person name="Stielow J.B."/>
            <person name="Sun H."/>
            <person name="Kurtzman C.P."/>
            <person name="Blackwell M."/>
            <person name="Grigoriev I.V."/>
            <person name="Jeffries T.W."/>
        </authorList>
    </citation>
    <scope>NUCLEOTIDE SEQUENCE [LARGE SCALE GENOMIC DNA]</scope>
    <source>
        <strain evidence="13">DSM 1968</strain>
    </source>
</reference>
<dbReference type="Proteomes" id="UP000095038">
    <property type="component" value="Unassembled WGS sequence"/>
</dbReference>
<dbReference type="FunFam" id="3.90.950.10:FF:000009">
    <property type="entry name" value="Inosine triphosphate pyrophosphatase"/>
    <property type="match status" value="1"/>
</dbReference>
<keyword evidence="13" id="KW-1185">Reference proteome</keyword>
<dbReference type="AlphaFoldDB" id="A0A1D2VDV1"/>
<evidence type="ECO:0000313" key="13">
    <source>
        <dbReference type="Proteomes" id="UP000095038"/>
    </source>
</evidence>
<dbReference type="SUPFAM" id="SSF52972">
    <property type="entry name" value="ITPase-like"/>
    <property type="match status" value="1"/>
</dbReference>
<organism evidence="12 13">
    <name type="scientific">Ascoidea rubescens DSM 1968</name>
    <dbReference type="NCBI Taxonomy" id="1344418"/>
    <lineage>
        <taxon>Eukaryota</taxon>
        <taxon>Fungi</taxon>
        <taxon>Dikarya</taxon>
        <taxon>Ascomycota</taxon>
        <taxon>Saccharomycotina</taxon>
        <taxon>Saccharomycetes</taxon>
        <taxon>Ascoideaceae</taxon>
        <taxon>Ascoidea</taxon>
    </lineage>
</organism>
<evidence type="ECO:0000256" key="11">
    <source>
        <dbReference type="RuleBase" id="RU003781"/>
    </source>
</evidence>
<keyword evidence="4 10" id="KW-0547">Nucleotide-binding</keyword>
<keyword evidence="6 10" id="KW-0460">Magnesium</keyword>
<comment type="function">
    <text evidence="10">Pyrophosphatase that hydrolyzes non-canonical purine nucleotides such as inosine triphosphate (ITP), deoxyinosine triphosphate (dITP) or xanthosine 5'-triphosphate (XTP) to their respective monophosphate derivatives. The enzyme does not distinguish between the deoxy- and ribose forms. Probably excludes non-canonical purines from RNA and DNA precursor pools, thus preventing their incorporation into RNA and DNA and avoiding chromosomal lesions.</text>
</comment>
<dbReference type="InterPro" id="IPR029001">
    <property type="entry name" value="ITPase-like_fam"/>
</dbReference>
<proteinExistence type="inferred from homology"/>
<dbReference type="GeneID" id="30967325"/>
<comment type="catalytic activity">
    <reaction evidence="10">
        <text>XTP + H2O = XMP + diphosphate + H(+)</text>
        <dbReference type="Rhea" id="RHEA:28610"/>
        <dbReference type="ChEBI" id="CHEBI:15377"/>
        <dbReference type="ChEBI" id="CHEBI:15378"/>
        <dbReference type="ChEBI" id="CHEBI:33019"/>
        <dbReference type="ChEBI" id="CHEBI:57464"/>
        <dbReference type="ChEBI" id="CHEBI:61314"/>
        <dbReference type="EC" id="3.6.1.66"/>
    </reaction>
</comment>
<keyword evidence="9 10" id="KW-0539">Nucleus</keyword>
<evidence type="ECO:0000256" key="1">
    <source>
        <dbReference type="ARBA" id="ARBA00008023"/>
    </source>
</evidence>
<feature type="binding site" evidence="10">
    <location>
        <position position="62"/>
    </location>
    <ligand>
        <name>ITP</name>
        <dbReference type="ChEBI" id="CHEBI:61402"/>
    </ligand>
</feature>
<evidence type="ECO:0000256" key="6">
    <source>
        <dbReference type="ARBA" id="ARBA00022842"/>
    </source>
</evidence>
<keyword evidence="2 10" id="KW-0963">Cytoplasm</keyword>
<dbReference type="GO" id="GO:0000166">
    <property type="term" value="F:nucleotide binding"/>
    <property type="evidence" value="ECO:0007669"/>
    <property type="project" value="UniProtKB-KW"/>
</dbReference>
<dbReference type="GO" id="GO:0035870">
    <property type="term" value="F:dITP diphosphatase activity"/>
    <property type="evidence" value="ECO:0007669"/>
    <property type="project" value="UniProtKB-UniRule"/>
</dbReference>
<feature type="binding site" evidence="10">
    <location>
        <begin position="9"/>
        <end position="14"/>
    </location>
    <ligand>
        <name>ITP</name>
        <dbReference type="ChEBI" id="CHEBI:61402"/>
    </ligand>
</feature>
<dbReference type="Gene3D" id="3.90.950.10">
    <property type="match status" value="1"/>
</dbReference>
<feature type="binding site" evidence="10">
    <location>
        <begin position="78"/>
        <end position="79"/>
    </location>
    <ligand>
        <name>ITP</name>
        <dbReference type="ChEBI" id="CHEBI:61402"/>
    </ligand>
</feature>
<dbReference type="InParanoid" id="A0A1D2VDV1"/>
<dbReference type="EC" id="3.6.1.66" evidence="10"/>
<dbReference type="InterPro" id="IPR027502">
    <property type="entry name" value="ITPase"/>
</dbReference>
<evidence type="ECO:0000256" key="10">
    <source>
        <dbReference type="HAMAP-Rule" id="MF_03148"/>
    </source>
</evidence>
<dbReference type="STRING" id="1344418.A0A1D2VDV1"/>
<comment type="cofactor">
    <cofactor evidence="10">
        <name>Mg(2+)</name>
        <dbReference type="ChEBI" id="CHEBI:18420"/>
    </cofactor>
    <cofactor evidence="10">
        <name>Mn(2+)</name>
        <dbReference type="ChEBI" id="CHEBI:29035"/>
    </cofactor>
    <text evidence="10">Binds 1 divalent metal cation per subunit; can use either Mg(2+) or Mn(2+).</text>
</comment>
<keyword evidence="7 10" id="KW-0546">Nucleotide metabolism</keyword>
<dbReference type="GO" id="GO:0009204">
    <property type="term" value="P:deoxyribonucleoside triphosphate catabolic process"/>
    <property type="evidence" value="ECO:0007669"/>
    <property type="project" value="UniProtKB-UniRule"/>
</dbReference>
<evidence type="ECO:0000256" key="4">
    <source>
        <dbReference type="ARBA" id="ARBA00022741"/>
    </source>
</evidence>
<comment type="similarity">
    <text evidence="1 10 11">Belongs to the HAM1 NTPase family.</text>
</comment>
<dbReference type="GO" id="GO:0036222">
    <property type="term" value="F:XTP diphosphatase activity"/>
    <property type="evidence" value="ECO:0007669"/>
    <property type="project" value="UniProtKB-UniRule"/>
</dbReference>
<dbReference type="OrthoDB" id="6288734at2759"/>
<evidence type="ECO:0000256" key="5">
    <source>
        <dbReference type="ARBA" id="ARBA00022801"/>
    </source>
</evidence>
<dbReference type="FunCoup" id="A0A1D2VDV1">
    <property type="interactions" value="753"/>
</dbReference>
<evidence type="ECO:0000256" key="8">
    <source>
        <dbReference type="ARBA" id="ARBA00023211"/>
    </source>
</evidence>
<accession>A0A1D2VDV1</accession>
<comment type="catalytic activity">
    <reaction evidence="10">
        <text>dITP + H2O = dIMP + diphosphate + H(+)</text>
        <dbReference type="Rhea" id="RHEA:28342"/>
        <dbReference type="ChEBI" id="CHEBI:15377"/>
        <dbReference type="ChEBI" id="CHEBI:15378"/>
        <dbReference type="ChEBI" id="CHEBI:33019"/>
        <dbReference type="ChEBI" id="CHEBI:61194"/>
        <dbReference type="ChEBI" id="CHEBI:61382"/>
        <dbReference type="EC" id="3.6.1.66"/>
    </reaction>
</comment>
<dbReference type="Pfam" id="PF01725">
    <property type="entry name" value="Ham1p_like"/>
    <property type="match status" value="1"/>
</dbReference>
<dbReference type="NCBIfam" id="TIGR00042">
    <property type="entry name" value="RdgB/HAM1 family non-canonical purine NTP pyrophosphatase"/>
    <property type="match status" value="1"/>
</dbReference>
<dbReference type="EMBL" id="KV454485">
    <property type="protein sequence ID" value="ODV59647.1"/>
    <property type="molecule type" value="Genomic_DNA"/>
</dbReference>
<evidence type="ECO:0000256" key="9">
    <source>
        <dbReference type="ARBA" id="ARBA00023242"/>
    </source>
</evidence>
<dbReference type="InterPro" id="IPR002637">
    <property type="entry name" value="RdgB/HAM1"/>
</dbReference>
<gene>
    <name evidence="10" type="primary">HAM1</name>
    <name evidence="12" type="ORF">ASCRUDRAFT_76997</name>
</gene>
<keyword evidence="3 10" id="KW-0479">Metal-binding</keyword>
<dbReference type="GO" id="GO:0036220">
    <property type="term" value="F:ITP diphosphatase activity"/>
    <property type="evidence" value="ECO:0007669"/>
    <property type="project" value="UniProtKB-UniRule"/>
</dbReference>
<dbReference type="PANTHER" id="PTHR11067:SF9">
    <property type="entry name" value="INOSINE TRIPHOSPHATE PYROPHOSPHATASE"/>
    <property type="match status" value="1"/>
</dbReference>
<comment type="subunit">
    <text evidence="10">Homodimer.</text>
</comment>
<feature type="binding site" evidence="10">
    <location>
        <position position="78"/>
    </location>
    <ligand>
        <name>Mg(2+)</name>
        <dbReference type="ChEBI" id="CHEBI:18420"/>
    </ligand>
</feature>
<feature type="binding site" evidence="10">
    <location>
        <position position="50"/>
    </location>
    <ligand>
        <name>Mg(2+)</name>
        <dbReference type="ChEBI" id="CHEBI:18420"/>
    </ligand>
</feature>
<dbReference type="PANTHER" id="PTHR11067">
    <property type="entry name" value="INOSINE TRIPHOSPHATE PYROPHOSPHATASE/HAM1 PROTEIN"/>
    <property type="match status" value="1"/>
</dbReference>
<dbReference type="GO" id="GO:0046872">
    <property type="term" value="F:metal ion binding"/>
    <property type="evidence" value="ECO:0007669"/>
    <property type="project" value="UniProtKB-KW"/>
</dbReference>
<evidence type="ECO:0000256" key="7">
    <source>
        <dbReference type="ARBA" id="ARBA00023080"/>
    </source>
</evidence>
<dbReference type="RefSeq" id="XP_020045954.1">
    <property type="nucleotide sequence ID" value="XM_020193689.1"/>
</dbReference>
<keyword evidence="5 10" id="KW-0378">Hydrolase</keyword>
<feature type="binding site" evidence="10">
    <location>
        <begin position="162"/>
        <end position="165"/>
    </location>
    <ligand>
        <name>ITP</name>
        <dbReference type="ChEBI" id="CHEBI:61402"/>
    </ligand>
</feature>
<dbReference type="HAMAP" id="MF_03148">
    <property type="entry name" value="HAM1_NTPase"/>
    <property type="match status" value="1"/>
</dbReference>
<dbReference type="GO" id="GO:0005737">
    <property type="term" value="C:cytoplasm"/>
    <property type="evidence" value="ECO:0007669"/>
    <property type="project" value="UniProtKB-SubCell"/>
</dbReference>
<feature type="binding site" evidence="10">
    <location>
        <position position="185"/>
    </location>
    <ligand>
        <name>ITP</name>
        <dbReference type="ChEBI" id="CHEBI:61402"/>
    </ligand>
</feature>
<comment type="subcellular location">
    <subcellularLocation>
        <location evidence="10">Cytoplasm</location>
    </subcellularLocation>
    <subcellularLocation>
        <location evidence="10">Nucleus</location>
    </subcellularLocation>
</comment>
<dbReference type="GO" id="GO:0009117">
    <property type="term" value="P:nucleotide metabolic process"/>
    <property type="evidence" value="ECO:0007669"/>
    <property type="project" value="UniProtKB-KW"/>
</dbReference>